<dbReference type="PROSITE" id="PS00041">
    <property type="entry name" value="HTH_ARAC_FAMILY_1"/>
    <property type="match status" value="1"/>
</dbReference>
<comment type="caution">
    <text evidence="7">The sequence shown here is derived from an EMBL/GenBank/DDBJ whole genome shotgun (WGS) entry which is preliminary data.</text>
</comment>
<dbReference type="PANTHER" id="PTHR46796">
    <property type="entry name" value="HTH-TYPE TRANSCRIPTIONAL ACTIVATOR RHAS-RELATED"/>
    <property type="match status" value="1"/>
</dbReference>
<proteinExistence type="predicted"/>
<evidence type="ECO:0000256" key="3">
    <source>
        <dbReference type="ARBA" id="ARBA00023159"/>
    </source>
</evidence>
<dbReference type="InterPro" id="IPR050204">
    <property type="entry name" value="AraC_XylS_family_regulators"/>
</dbReference>
<keyword evidence="1" id="KW-0805">Transcription regulation</keyword>
<feature type="compositionally biased region" description="Basic and acidic residues" evidence="5">
    <location>
        <begin position="277"/>
        <end position="287"/>
    </location>
</feature>
<feature type="region of interest" description="Disordered" evidence="5">
    <location>
        <begin position="277"/>
        <end position="296"/>
    </location>
</feature>
<dbReference type="SUPFAM" id="SSF51215">
    <property type="entry name" value="Regulatory protein AraC"/>
    <property type="match status" value="1"/>
</dbReference>
<name>A0ABS1LJ56_9MICO</name>
<feature type="domain" description="HTH araC/xylS-type" evidence="6">
    <location>
        <begin position="191"/>
        <end position="289"/>
    </location>
</feature>
<gene>
    <name evidence="7" type="ORF">HGK34_08095</name>
</gene>
<dbReference type="SMART" id="SM00342">
    <property type="entry name" value="HTH_ARAC"/>
    <property type="match status" value="1"/>
</dbReference>
<keyword evidence="3" id="KW-0010">Activator</keyword>
<evidence type="ECO:0000259" key="6">
    <source>
        <dbReference type="PROSITE" id="PS01124"/>
    </source>
</evidence>
<protein>
    <submittedName>
        <fullName evidence="7">AraC family transcriptional regulator</fullName>
    </submittedName>
</protein>
<dbReference type="InterPro" id="IPR032783">
    <property type="entry name" value="AraC_lig"/>
</dbReference>
<dbReference type="Gene3D" id="1.10.10.60">
    <property type="entry name" value="Homeodomain-like"/>
    <property type="match status" value="1"/>
</dbReference>
<reference evidence="7 8" key="1">
    <citation type="journal article" date="2021" name="Arch. Microbiol.">
        <title>Myceligenerans indicum sp. nov., an actinobacterium isolated from mangrove sediment of Sundarbans, India.</title>
        <authorList>
            <person name="Asha K."/>
            <person name="Bhadury P."/>
        </authorList>
    </citation>
    <scope>NUCLEOTIDE SEQUENCE [LARGE SCALE GENOMIC DNA]</scope>
    <source>
        <strain evidence="7 8">I2</strain>
    </source>
</reference>
<dbReference type="PANTHER" id="PTHR46796:SF7">
    <property type="entry name" value="ARAC FAMILY TRANSCRIPTIONAL REGULATOR"/>
    <property type="match status" value="1"/>
</dbReference>
<keyword evidence="8" id="KW-1185">Reference proteome</keyword>
<evidence type="ECO:0000256" key="1">
    <source>
        <dbReference type="ARBA" id="ARBA00023015"/>
    </source>
</evidence>
<dbReference type="PROSITE" id="PS01124">
    <property type="entry name" value="HTH_ARAC_FAMILY_2"/>
    <property type="match status" value="1"/>
</dbReference>
<dbReference type="RefSeq" id="WP_201846068.1">
    <property type="nucleotide sequence ID" value="NZ_JABBYC010000009.1"/>
</dbReference>
<dbReference type="SUPFAM" id="SSF46689">
    <property type="entry name" value="Homeodomain-like"/>
    <property type="match status" value="2"/>
</dbReference>
<sequence length="296" mass="31944">MTDQRADRSTPFDASGDALSDVLELIRLRGDDLAVVRSGDRFEARHHTGERMLHIVEQGPVQLDVEGEGELPRLERGDLVLLATGATHRMRVPDGGAWMSGRFLVEENTAAPLLAVLPPAVVIRGSDEGLEWLPLTAGVLAAESAEPTAGSRAMVSRLLDLLFILALRTWAELDDAPHPGWLTAALDRQLGPALTAMHRHPERPWTVEALAARASLSRAAFAARFVRLVGEPPARHLARLRLARAADLLATTSDPVGAVGRTVGFTSEAAFSRAFAREHGTPPREWRAAGTPFPSV</sequence>
<evidence type="ECO:0000313" key="8">
    <source>
        <dbReference type="Proteomes" id="UP000675409"/>
    </source>
</evidence>
<keyword evidence="2" id="KW-0238">DNA-binding</keyword>
<dbReference type="Pfam" id="PF12833">
    <property type="entry name" value="HTH_18"/>
    <property type="match status" value="1"/>
</dbReference>
<evidence type="ECO:0000256" key="5">
    <source>
        <dbReference type="SAM" id="MobiDB-lite"/>
    </source>
</evidence>
<dbReference type="InterPro" id="IPR009057">
    <property type="entry name" value="Homeodomain-like_sf"/>
</dbReference>
<evidence type="ECO:0000256" key="4">
    <source>
        <dbReference type="ARBA" id="ARBA00023163"/>
    </source>
</evidence>
<dbReference type="Proteomes" id="UP000675409">
    <property type="component" value="Unassembled WGS sequence"/>
</dbReference>
<organism evidence="7 8">
    <name type="scientific">Myceligenerans indicum</name>
    <dbReference type="NCBI Taxonomy" id="2593663"/>
    <lineage>
        <taxon>Bacteria</taxon>
        <taxon>Bacillati</taxon>
        <taxon>Actinomycetota</taxon>
        <taxon>Actinomycetes</taxon>
        <taxon>Micrococcales</taxon>
        <taxon>Promicromonosporaceae</taxon>
        <taxon>Myceligenerans</taxon>
    </lineage>
</organism>
<dbReference type="InterPro" id="IPR018062">
    <property type="entry name" value="HTH_AraC-typ_CS"/>
</dbReference>
<dbReference type="InterPro" id="IPR018060">
    <property type="entry name" value="HTH_AraC"/>
</dbReference>
<dbReference type="Pfam" id="PF12852">
    <property type="entry name" value="Cupin_6"/>
    <property type="match status" value="1"/>
</dbReference>
<keyword evidence="4" id="KW-0804">Transcription</keyword>
<dbReference type="EMBL" id="JABBYC010000009">
    <property type="protein sequence ID" value="MBL0886231.1"/>
    <property type="molecule type" value="Genomic_DNA"/>
</dbReference>
<evidence type="ECO:0000256" key="2">
    <source>
        <dbReference type="ARBA" id="ARBA00023125"/>
    </source>
</evidence>
<evidence type="ECO:0000313" key="7">
    <source>
        <dbReference type="EMBL" id="MBL0886231.1"/>
    </source>
</evidence>
<dbReference type="InterPro" id="IPR037923">
    <property type="entry name" value="HTH-like"/>
</dbReference>
<accession>A0ABS1LJ56</accession>